<protein>
    <recommendedName>
        <fullName evidence="3">Serine hydrolase</fullName>
    </recommendedName>
</protein>
<dbReference type="SUPFAM" id="SSF56601">
    <property type="entry name" value="beta-lactamase/transpeptidase-like"/>
    <property type="match status" value="1"/>
</dbReference>
<dbReference type="Proteomes" id="UP000423525">
    <property type="component" value="Chromosome"/>
</dbReference>
<sequence length="284" mass="31002">MNYGSDRGQAPFGYSAPYLPRWKALPLVVSALGVVALPFVAGGDSQDRYSSQSTSPVVHHRPIDQIALSTFENTTPLKNDEVEQAWEHTQITYIDLKTGAHLGSGAERLARASLSLSKLYIADYVFDHGTQKEKEQAVEMIRKSDDDIADKLFDAYPNCIDSVAKKYQLEATRTYGRWGYSYTSTYDVVHFIVSLLRTAPDSPVLEAMRNVAPQAADGTDQDFGTAILPGVQGSKFGWSTDGELHSSVSFGEDFVVAVSSMGSADDLTQLVKTQLSGQVRTTSS</sequence>
<evidence type="ECO:0000313" key="1">
    <source>
        <dbReference type="EMBL" id="VZH84780.1"/>
    </source>
</evidence>
<evidence type="ECO:0008006" key="3">
    <source>
        <dbReference type="Google" id="ProtNLM"/>
    </source>
</evidence>
<dbReference type="KEGG" id="crf:FRC0190_00780"/>
<name>A0A6I8MDJ7_9CORY</name>
<dbReference type="RefSeq" id="WP_155872045.1">
    <property type="nucleotide sequence ID" value="NZ_CP168248.1"/>
</dbReference>
<gene>
    <name evidence="1" type="ORF">FRC0190_00780</name>
</gene>
<dbReference type="InterPro" id="IPR012338">
    <property type="entry name" value="Beta-lactam/transpept-like"/>
</dbReference>
<accession>A0A6I8MDJ7</accession>
<dbReference type="Gene3D" id="3.40.710.10">
    <property type="entry name" value="DD-peptidase/beta-lactamase superfamily"/>
    <property type="match status" value="1"/>
</dbReference>
<evidence type="ECO:0000313" key="2">
    <source>
        <dbReference type="Proteomes" id="UP000423525"/>
    </source>
</evidence>
<organism evidence="1 2">
    <name type="scientific">Corynebacterium rouxii</name>
    <dbReference type="NCBI Taxonomy" id="2719119"/>
    <lineage>
        <taxon>Bacteria</taxon>
        <taxon>Bacillati</taxon>
        <taxon>Actinomycetota</taxon>
        <taxon>Actinomycetes</taxon>
        <taxon>Mycobacteriales</taxon>
        <taxon>Corynebacteriaceae</taxon>
        <taxon>Corynebacterium</taxon>
    </lineage>
</organism>
<reference evidence="1 2" key="1">
    <citation type="submission" date="2019-11" db="EMBL/GenBank/DDBJ databases">
        <authorList>
            <person name="Brisse S."/>
        </authorList>
    </citation>
    <scope>NUCLEOTIDE SEQUENCE [LARGE SCALE GENOMIC DNA]</scope>
    <source>
        <strain evidence="1">FRC0190</strain>
    </source>
</reference>
<dbReference type="EMBL" id="LR738855">
    <property type="protein sequence ID" value="VZH84780.1"/>
    <property type="molecule type" value="Genomic_DNA"/>
</dbReference>
<dbReference type="AlphaFoldDB" id="A0A6I8MDJ7"/>
<proteinExistence type="predicted"/>